<dbReference type="PANTHER" id="PTHR40266:SF2">
    <property type="entry name" value="TOXIN HIGB-1"/>
    <property type="match status" value="1"/>
</dbReference>
<sequence>MILGFRHKGLEAFYKTSSTKGIQAVHAAKLRRILGAMDVAEKPEDLKLPSFNLHPLKGNLKNYWSISVNGNWRVIFRFAGIHIELIDYLDYH</sequence>
<name>A0ABS6NKC3_9BURK</name>
<dbReference type="RefSeq" id="WP_217734432.1">
    <property type="nucleotide sequence ID" value="NZ_JAHSPR010000001.1"/>
</dbReference>
<dbReference type="PANTHER" id="PTHR40266">
    <property type="entry name" value="TOXIN HIGB-1"/>
    <property type="match status" value="1"/>
</dbReference>
<proteinExistence type="predicted"/>
<evidence type="ECO:0000313" key="1">
    <source>
        <dbReference type="EMBL" id="MBV4396084.1"/>
    </source>
</evidence>
<organism evidence="1 2">
    <name type="scientific">Advenella alkanexedens</name>
    <dbReference type="NCBI Taxonomy" id="1481665"/>
    <lineage>
        <taxon>Bacteria</taxon>
        <taxon>Pseudomonadati</taxon>
        <taxon>Pseudomonadota</taxon>
        <taxon>Betaproteobacteria</taxon>
        <taxon>Burkholderiales</taxon>
        <taxon>Alcaligenaceae</taxon>
    </lineage>
</organism>
<accession>A0ABS6NKC3</accession>
<dbReference type="Proteomes" id="UP000722165">
    <property type="component" value="Unassembled WGS sequence"/>
</dbReference>
<comment type="caution">
    <text evidence="1">The sequence shown here is derived from an EMBL/GenBank/DDBJ whole genome shotgun (WGS) entry which is preliminary data.</text>
</comment>
<protein>
    <submittedName>
        <fullName evidence="1">Type II toxin-antitoxin system RelE/ParE family toxin</fullName>
    </submittedName>
</protein>
<evidence type="ECO:0000313" key="2">
    <source>
        <dbReference type="Proteomes" id="UP000722165"/>
    </source>
</evidence>
<dbReference type="Pfam" id="PF05015">
    <property type="entry name" value="HigB-like_toxin"/>
    <property type="match status" value="1"/>
</dbReference>
<keyword evidence="2" id="KW-1185">Reference proteome</keyword>
<dbReference type="EMBL" id="JAHSPR010000001">
    <property type="protein sequence ID" value="MBV4396084.1"/>
    <property type="molecule type" value="Genomic_DNA"/>
</dbReference>
<dbReference type="InterPro" id="IPR007711">
    <property type="entry name" value="HigB-1"/>
</dbReference>
<gene>
    <name evidence="1" type="ORF">KU392_02285</name>
</gene>
<reference evidence="1 2" key="1">
    <citation type="submission" date="2021-06" db="EMBL/GenBank/DDBJ databases">
        <authorList>
            <person name="Lu T."/>
            <person name="Wang Q."/>
            <person name="Han X."/>
        </authorList>
    </citation>
    <scope>NUCLEOTIDE SEQUENCE [LARGE SCALE GENOMIC DNA]</scope>
    <source>
        <strain evidence="1 2">LAM0050</strain>
    </source>
</reference>